<gene>
    <name evidence="4" type="ORF">L345_13869</name>
</gene>
<dbReference type="OrthoDB" id="9049869at2759"/>
<evidence type="ECO:0000313" key="4">
    <source>
        <dbReference type="EMBL" id="ETE60389.1"/>
    </source>
</evidence>
<evidence type="ECO:0000259" key="3">
    <source>
        <dbReference type="PROSITE" id="PS50227"/>
    </source>
</evidence>
<feature type="compositionally biased region" description="Basic and acidic residues" evidence="2">
    <location>
        <begin position="34"/>
        <end position="47"/>
    </location>
</feature>
<reference evidence="4 5" key="1">
    <citation type="journal article" date="2013" name="Proc. Natl. Acad. Sci. U.S.A.">
        <title>The king cobra genome reveals dynamic gene evolution and adaptation in the snake venom system.</title>
        <authorList>
            <person name="Vonk F.J."/>
            <person name="Casewell N.R."/>
            <person name="Henkel C.V."/>
            <person name="Heimberg A.M."/>
            <person name="Jansen H.J."/>
            <person name="McCleary R.J."/>
            <person name="Kerkkamp H.M."/>
            <person name="Vos R.A."/>
            <person name="Guerreiro I."/>
            <person name="Calvete J.J."/>
            <person name="Wuster W."/>
            <person name="Woods A.E."/>
            <person name="Logan J.M."/>
            <person name="Harrison R.A."/>
            <person name="Castoe T.A."/>
            <person name="de Koning A.P."/>
            <person name="Pollock D.D."/>
            <person name="Yandell M."/>
            <person name="Calderon D."/>
            <person name="Renjifo C."/>
            <person name="Currier R.B."/>
            <person name="Salgado D."/>
            <person name="Pla D."/>
            <person name="Sanz L."/>
            <person name="Hyder A.S."/>
            <person name="Ribeiro J.M."/>
            <person name="Arntzen J.W."/>
            <person name="van den Thillart G.E."/>
            <person name="Boetzer M."/>
            <person name="Pirovano W."/>
            <person name="Dirks R.P."/>
            <person name="Spaink H.P."/>
            <person name="Duboule D."/>
            <person name="McGlinn E."/>
            <person name="Kini R.M."/>
            <person name="Richardson M.K."/>
        </authorList>
    </citation>
    <scope>NUCLEOTIDE SEQUENCE</scope>
    <source>
        <tissue evidence="4">Blood</tissue>
    </source>
</reference>
<dbReference type="GO" id="GO:0004930">
    <property type="term" value="F:G protein-coupled receptor activity"/>
    <property type="evidence" value="ECO:0007669"/>
    <property type="project" value="InterPro"/>
</dbReference>
<evidence type="ECO:0000256" key="1">
    <source>
        <dbReference type="ARBA" id="ARBA00022729"/>
    </source>
</evidence>
<evidence type="ECO:0000256" key="2">
    <source>
        <dbReference type="SAM" id="MobiDB-lite"/>
    </source>
</evidence>
<dbReference type="AlphaFoldDB" id="V8NDN7"/>
<organism evidence="4 5">
    <name type="scientific">Ophiophagus hannah</name>
    <name type="common">King cobra</name>
    <name type="synonym">Naja hannah</name>
    <dbReference type="NCBI Taxonomy" id="8665"/>
    <lineage>
        <taxon>Eukaryota</taxon>
        <taxon>Metazoa</taxon>
        <taxon>Chordata</taxon>
        <taxon>Craniata</taxon>
        <taxon>Vertebrata</taxon>
        <taxon>Euteleostomi</taxon>
        <taxon>Lepidosauria</taxon>
        <taxon>Squamata</taxon>
        <taxon>Bifurcata</taxon>
        <taxon>Unidentata</taxon>
        <taxon>Episquamata</taxon>
        <taxon>Toxicofera</taxon>
        <taxon>Serpentes</taxon>
        <taxon>Colubroidea</taxon>
        <taxon>Elapidae</taxon>
        <taxon>Elapinae</taxon>
        <taxon>Ophiophagus</taxon>
    </lineage>
</organism>
<name>V8NDN7_OPHHA</name>
<sequence length="99" mass="11541">MDQIGTCWPRSSGGDLVERPCPEYVNGVKYNTTPRKESAEHRQPPEEKKYCKIQVDQRNYVPGTSKEQTCYSYSLMHSLYKLVHQKRCQKLQLQGKSDM</sequence>
<dbReference type="GO" id="GO:0016020">
    <property type="term" value="C:membrane"/>
    <property type="evidence" value="ECO:0007669"/>
    <property type="project" value="InterPro"/>
</dbReference>
<feature type="domain" description="G-protein coupled receptors family 2 profile 1" evidence="3">
    <location>
        <begin position="1"/>
        <end position="74"/>
    </location>
</feature>
<comment type="caution">
    <text evidence="4">The sequence shown here is derived from an EMBL/GenBank/DDBJ whole genome shotgun (WGS) entry which is preliminary data.</text>
</comment>
<keyword evidence="5" id="KW-1185">Reference proteome</keyword>
<dbReference type="Proteomes" id="UP000018936">
    <property type="component" value="Unassembled WGS sequence"/>
</dbReference>
<protein>
    <recommendedName>
        <fullName evidence="3">G-protein coupled receptors family 2 profile 1 domain-containing protein</fullName>
    </recommendedName>
</protein>
<dbReference type="SUPFAM" id="SSF111418">
    <property type="entry name" value="Hormone receptor domain"/>
    <property type="match status" value="1"/>
</dbReference>
<evidence type="ECO:0000313" key="5">
    <source>
        <dbReference type="Proteomes" id="UP000018936"/>
    </source>
</evidence>
<dbReference type="EMBL" id="AZIM01004708">
    <property type="protein sequence ID" value="ETE60389.1"/>
    <property type="molecule type" value="Genomic_DNA"/>
</dbReference>
<accession>V8NDN7</accession>
<dbReference type="InterPro" id="IPR001879">
    <property type="entry name" value="GPCR_2_extracellular_dom"/>
</dbReference>
<dbReference type="Pfam" id="PF02793">
    <property type="entry name" value="HRM"/>
    <property type="match status" value="1"/>
</dbReference>
<dbReference type="PRINTS" id="PR01279">
    <property type="entry name" value="CRFRECEPTOR"/>
</dbReference>
<dbReference type="InterPro" id="IPR003051">
    <property type="entry name" value="GPCR_2_CRF_rcpt"/>
</dbReference>
<dbReference type="PROSITE" id="PS50227">
    <property type="entry name" value="G_PROTEIN_RECEP_F2_3"/>
    <property type="match status" value="1"/>
</dbReference>
<feature type="non-terminal residue" evidence="4">
    <location>
        <position position="1"/>
    </location>
</feature>
<keyword evidence="1" id="KW-0732">Signal</keyword>
<feature type="region of interest" description="Disordered" evidence="2">
    <location>
        <begin position="27"/>
        <end position="47"/>
    </location>
</feature>
<dbReference type="InterPro" id="IPR036445">
    <property type="entry name" value="GPCR_2_extracell_dom_sf"/>
</dbReference>
<proteinExistence type="predicted"/>
<dbReference type="Gene3D" id="4.10.1240.10">
    <property type="entry name" value="GPCR, family 2, extracellular hormone receptor domain"/>
    <property type="match status" value="1"/>
</dbReference>